<protein>
    <submittedName>
        <fullName evidence="9">MCE family protein</fullName>
    </submittedName>
</protein>
<comment type="caution">
    <text evidence="9">The sequence shown here is derived from an EMBL/GenBank/DDBJ whole genome shotgun (WGS) entry which is preliminary data.</text>
</comment>
<keyword evidence="4 7" id="KW-0812">Transmembrane</keyword>
<comment type="subcellular location">
    <subcellularLocation>
        <location evidence="1">Cell inner membrane</location>
    </subcellularLocation>
</comment>
<evidence type="ECO:0000259" key="8">
    <source>
        <dbReference type="Pfam" id="PF02470"/>
    </source>
</evidence>
<keyword evidence="2" id="KW-1003">Cell membrane</keyword>
<reference evidence="9 10" key="1">
    <citation type="submission" date="2019-05" db="EMBL/GenBank/DDBJ databases">
        <title>Marivita sp. nov. isolated from sea sediment.</title>
        <authorList>
            <person name="Kim W."/>
        </authorList>
    </citation>
    <scope>NUCLEOTIDE SEQUENCE [LARGE SCALE GENOMIC DNA]</scope>
    <source>
        <strain evidence="9 10">CAU 1492</strain>
    </source>
</reference>
<sequence>MSDSVPPPEMEIAPRRRSPLRNLSAIWLVPMLALGVALWVAWSSYSDRGALIEITFGNAAGITAGETAVRYRDVRIGVVESVGFTSGLDTVVVGARIDKDVAPYINDTAQFWVVRPEVSAQGVSGLQTVLSGVYIEGTWDRTKPGDEVSRFEGVEDRPLVDLNERGTRVTLQAKEGNVLAAGAPIFYRGIEVGRTEKPRLENNGTLVVVDAFIKAPHDQLLTTASRFWDTSGFQVSFGPSGLKLDVSSFSALIGGGIAFNTFFSGGSPIESGQVYELYTDEEAARANAYARVSDNSVTLATVFEDGVSGLAAGAALNYKGLKIGEVATLSAFVTEINGRPEVHQMVTLDVDPALMGLPEGAELRDVLNFLDAAVQEGVRARLSKASLLTSALVIELVVIEDAPPAELQRDAMPYPIIPSAVTDLPDINASIEGVMQRVNALKIEELIAQATSMMASIDALARNDSTRAVPEAVVALLNDARTIIGSEALQRLPDDVAQTVARMNGIVEQIEQQRIVDQLGQAITDVSSAADTVYAATEDVPALVTDLRGIAAKVEALQAEELVAAATDLLQSADALIDSDAARNLPATVSASLEEIRTLLVQLREGGAVENANATLAAIRSAADSVDEASKGLPDLSRRLDSLAVRAEQLIGAYGDRSDFNQETLAMLREVRAAARNIATLVRSIERSPNSILFGK</sequence>
<feature type="domain" description="Mce/MlaD" evidence="8">
    <location>
        <begin position="52"/>
        <end position="135"/>
    </location>
</feature>
<dbReference type="InterPro" id="IPR051800">
    <property type="entry name" value="PqiA-PqiB_transport"/>
</dbReference>
<feature type="domain" description="Mce/MlaD" evidence="8">
    <location>
        <begin position="166"/>
        <end position="226"/>
    </location>
</feature>
<feature type="transmembrane region" description="Helical" evidence="7">
    <location>
        <begin position="20"/>
        <end position="42"/>
    </location>
</feature>
<dbReference type="PANTHER" id="PTHR30462">
    <property type="entry name" value="INTERMEMBRANE TRANSPORT PROTEIN PQIB-RELATED"/>
    <property type="match status" value="1"/>
</dbReference>
<name>A0ABY2XF63_9RHOB</name>
<evidence type="ECO:0000256" key="6">
    <source>
        <dbReference type="ARBA" id="ARBA00023136"/>
    </source>
</evidence>
<keyword evidence="6 7" id="KW-0472">Membrane</keyword>
<dbReference type="InterPro" id="IPR003399">
    <property type="entry name" value="Mce/MlaD"/>
</dbReference>
<evidence type="ECO:0000313" key="9">
    <source>
        <dbReference type="EMBL" id="TMV15666.1"/>
    </source>
</evidence>
<evidence type="ECO:0000256" key="7">
    <source>
        <dbReference type="SAM" id="Phobius"/>
    </source>
</evidence>
<evidence type="ECO:0000256" key="3">
    <source>
        <dbReference type="ARBA" id="ARBA00022519"/>
    </source>
</evidence>
<evidence type="ECO:0000313" key="10">
    <source>
        <dbReference type="Proteomes" id="UP001191082"/>
    </source>
</evidence>
<evidence type="ECO:0000256" key="1">
    <source>
        <dbReference type="ARBA" id="ARBA00004533"/>
    </source>
</evidence>
<organism evidence="9 10">
    <name type="scientific">Arenibacterium halophilum</name>
    <dbReference type="NCBI Taxonomy" id="2583821"/>
    <lineage>
        <taxon>Bacteria</taxon>
        <taxon>Pseudomonadati</taxon>
        <taxon>Pseudomonadota</taxon>
        <taxon>Alphaproteobacteria</taxon>
        <taxon>Rhodobacterales</taxon>
        <taxon>Paracoccaceae</taxon>
        <taxon>Arenibacterium</taxon>
    </lineage>
</organism>
<keyword evidence="3" id="KW-0997">Cell inner membrane</keyword>
<evidence type="ECO:0000256" key="5">
    <source>
        <dbReference type="ARBA" id="ARBA00022989"/>
    </source>
</evidence>
<dbReference type="EMBL" id="VCPC01000001">
    <property type="protein sequence ID" value="TMV15666.1"/>
    <property type="molecule type" value="Genomic_DNA"/>
</dbReference>
<evidence type="ECO:0000256" key="4">
    <source>
        <dbReference type="ARBA" id="ARBA00022692"/>
    </source>
</evidence>
<dbReference type="Proteomes" id="UP001191082">
    <property type="component" value="Unassembled WGS sequence"/>
</dbReference>
<proteinExistence type="predicted"/>
<keyword evidence="5 7" id="KW-1133">Transmembrane helix</keyword>
<accession>A0ABY2XF63</accession>
<gene>
    <name evidence="9" type="ORF">FGK64_06870</name>
</gene>
<evidence type="ECO:0000256" key="2">
    <source>
        <dbReference type="ARBA" id="ARBA00022475"/>
    </source>
</evidence>
<dbReference type="PANTHER" id="PTHR30462:SF0">
    <property type="entry name" value="INTERMEMBRANE TRANSPORT PROTEIN YEBT"/>
    <property type="match status" value="1"/>
</dbReference>
<keyword evidence="10" id="KW-1185">Reference proteome</keyword>
<dbReference type="Pfam" id="PF02470">
    <property type="entry name" value="MlaD"/>
    <property type="match status" value="2"/>
</dbReference>
<dbReference type="RefSeq" id="WP_138863008.1">
    <property type="nucleotide sequence ID" value="NZ_VCPC01000001.1"/>
</dbReference>